<dbReference type="InterPro" id="IPR000719">
    <property type="entry name" value="Prot_kinase_dom"/>
</dbReference>
<keyword evidence="6 12" id="KW-0547">Nucleotide-binding</keyword>
<evidence type="ECO:0000256" key="10">
    <source>
        <dbReference type="ARBA" id="ARBA00047899"/>
    </source>
</evidence>
<keyword evidence="7" id="KW-0418">Kinase</keyword>
<feature type="domain" description="EF-hand" evidence="15">
    <location>
        <begin position="287"/>
        <end position="322"/>
    </location>
</feature>
<evidence type="ECO:0000256" key="3">
    <source>
        <dbReference type="ARBA" id="ARBA00022527"/>
    </source>
</evidence>
<comment type="caution">
    <text evidence="16">The sequence shown here is derived from an EMBL/GenBank/DDBJ whole genome shotgun (WGS) entry which is preliminary data.</text>
</comment>
<evidence type="ECO:0000256" key="1">
    <source>
        <dbReference type="ARBA" id="ARBA00005354"/>
    </source>
</evidence>
<dbReference type="PANTHER" id="PTHR24349">
    <property type="entry name" value="SERINE/THREONINE-PROTEIN KINASE"/>
    <property type="match status" value="1"/>
</dbReference>
<dbReference type="EC" id="2.7.11.1" evidence="2"/>
<comment type="similarity">
    <text evidence="1">Belongs to the protein kinase superfamily. CAMK Ser/Thr protein kinase family. CaMK subfamily.</text>
</comment>
<feature type="compositionally biased region" description="Pro residues" evidence="13">
    <location>
        <begin position="19"/>
        <end position="30"/>
    </location>
</feature>
<evidence type="ECO:0000256" key="9">
    <source>
        <dbReference type="ARBA" id="ARBA00022840"/>
    </source>
</evidence>
<keyword evidence="9 12" id="KW-0067">ATP-binding</keyword>
<feature type="domain" description="EF-hand" evidence="15">
    <location>
        <begin position="366"/>
        <end position="401"/>
    </location>
</feature>
<feature type="domain" description="EF-hand" evidence="15">
    <location>
        <begin position="324"/>
        <end position="359"/>
    </location>
</feature>
<evidence type="ECO:0000256" key="6">
    <source>
        <dbReference type="ARBA" id="ARBA00022741"/>
    </source>
</evidence>
<keyword evidence="3" id="KW-0723">Serine/threonine-protein kinase</keyword>
<dbReference type="InterPro" id="IPR011992">
    <property type="entry name" value="EF-hand-dom_pair"/>
</dbReference>
<dbReference type="Pfam" id="PF00069">
    <property type="entry name" value="Pkinase"/>
    <property type="match status" value="1"/>
</dbReference>
<dbReference type="Gene3D" id="1.10.238.10">
    <property type="entry name" value="EF-hand"/>
    <property type="match status" value="1"/>
</dbReference>
<dbReference type="InterPro" id="IPR011009">
    <property type="entry name" value="Kinase-like_dom_sf"/>
</dbReference>
<dbReference type="InterPro" id="IPR018247">
    <property type="entry name" value="EF_Hand_1_Ca_BS"/>
</dbReference>
<feature type="region of interest" description="Disordered" evidence="13">
    <location>
        <begin position="1"/>
        <end position="49"/>
    </location>
</feature>
<evidence type="ECO:0000256" key="4">
    <source>
        <dbReference type="ARBA" id="ARBA00022553"/>
    </source>
</evidence>
<evidence type="ECO:0000256" key="2">
    <source>
        <dbReference type="ARBA" id="ARBA00012513"/>
    </source>
</evidence>
<feature type="domain" description="EF-hand" evidence="15">
    <location>
        <begin position="404"/>
        <end position="431"/>
    </location>
</feature>
<dbReference type="EMBL" id="JAGKQM010000017">
    <property type="protein sequence ID" value="KAH0871721.1"/>
    <property type="molecule type" value="Genomic_DNA"/>
</dbReference>
<dbReference type="PROSITE" id="PS50011">
    <property type="entry name" value="PROTEIN_KINASE_DOM"/>
    <property type="match status" value="1"/>
</dbReference>
<dbReference type="Gene3D" id="3.30.200.20">
    <property type="entry name" value="Phosphorylase Kinase, domain 1"/>
    <property type="match status" value="1"/>
</dbReference>
<comment type="catalytic activity">
    <reaction evidence="11">
        <text>L-seryl-[protein] + ATP = O-phospho-L-seryl-[protein] + ADP + H(+)</text>
        <dbReference type="Rhea" id="RHEA:17989"/>
        <dbReference type="Rhea" id="RHEA-COMP:9863"/>
        <dbReference type="Rhea" id="RHEA-COMP:11604"/>
        <dbReference type="ChEBI" id="CHEBI:15378"/>
        <dbReference type="ChEBI" id="CHEBI:29999"/>
        <dbReference type="ChEBI" id="CHEBI:30616"/>
        <dbReference type="ChEBI" id="CHEBI:83421"/>
        <dbReference type="ChEBI" id="CHEBI:456216"/>
        <dbReference type="EC" id="2.7.11.1"/>
    </reaction>
</comment>
<dbReference type="PROSITE" id="PS50222">
    <property type="entry name" value="EF_HAND_2"/>
    <property type="match status" value="4"/>
</dbReference>
<reference evidence="16 17" key="1">
    <citation type="submission" date="2021-05" db="EMBL/GenBank/DDBJ databases">
        <title>Genome Assembly of Synthetic Allotetraploid Brassica napus Reveals Homoeologous Exchanges between Subgenomes.</title>
        <authorList>
            <person name="Davis J.T."/>
        </authorList>
    </citation>
    <scope>NUCLEOTIDE SEQUENCE [LARGE SCALE GENOMIC DNA]</scope>
    <source>
        <strain evidence="17">cv. Da-Ae</strain>
        <tissue evidence="16">Seedling</tissue>
    </source>
</reference>
<dbReference type="Proteomes" id="UP000824890">
    <property type="component" value="Unassembled WGS sequence"/>
</dbReference>
<evidence type="ECO:0000256" key="7">
    <source>
        <dbReference type="ARBA" id="ARBA00022777"/>
    </source>
</evidence>
<comment type="catalytic activity">
    <reaction evidence="10">
        <text>L-threonyl-[protein] + ATP = O-phospho-L-threonyl-[protein] + ADP + H(+)</text>
        <dbReference type="Rhea" id="RHEA:46608"/>
        <dbReference type="Rhea" id="RHEA-COMP:11060"/>
        <dbReference type="Rhea" id="RHEA-COMP:11605"/>
        <dbReference type="ChEBI" id="CHEBI:15378"/>
        <dbReference type="ChEBI" id="CHEBI:30013"/>
        <dbReference type="ChEBI" id="CHEBI:30616"/>
        <dbReference type="ChEBI" id="CHEBI:61977"/>
        <dbReference type="ChEBI" id="CHEBI:456216"/>
        <dbReference type="EC" id="2.7.11.1"/>
    </reaction>
</comment>
<keyword evidence="4" id="KW-0597">Phosphoprotein</keyword>
<keyword evidence="17" id="KW-1185">Reference proteome</keyword>
<evidence type="ECO:0000256" key="13">
    <source>
        <dbReference type="SAM" id="MobiDB-lite"/>
    </source>
</evidence>
<gene>
    <name evidence="16" type="ORF">HID58_078743</name>
</gene>
<protein>
    <recommendedName>
        <fullName evidence="2">non-specific serine/threonine protein kinase</fullName>
        <ecNumber evidence="2">2.7.11.1</ecNumber>
    </recommendedName>
</protein>
<dbReference type="PROSITE" id="PS00018">
    <property type="entry name" value="EF_HAND_1"/>
    <property type="match status" value="4"/>
</dbReference>
<dbReference type="Gene3D" id="1.10.510.10">
    <property type="entry name" value="Transferase(Phosphotransferase) domain 1"/>
    <property type="match status" value="2"/>
</dbReference>
<feature type="domain" description="Protein kinase" evidence="14">
    <location>
        <begin position="78"/>
        <end position="430"/>
    </location>
</feature>
<evidence type="ECO:0000256" key="12">
    <source>
        <dbReference type="PROSITE-ProRule" id="PRU10141"/>
    </source>
</evidence>
<keyword evidence="8" id="KW-0106">Calcium</keyword>
<accession>A0ABQ7YV01</accession>
<proteinExistence type="inferred from homology"/>
<evidence type="ECO:0000256" key="8">
    <source>
        <dbReference type="ARBA" id="ARBA00022837"/>
    </source>
</evidence>
<dbReference type="Pfam" id="PF13499">
    <property type="entry name" value="EF-hand_7"/>
    <property type="match status" value="2"/>
</dbReference>
<keyword evidence="5" id="KW-0808">Transferase</keyword>
<dbReference type="InterPro" id="IPR002048">
    <property type="entry name" value="EF_hand_dom"/>
</dbReference>
<dbReference type="SUPFAM" id="SSF47473">
    <property type="entry name" value="EF-hand"/>
    <property type="match status" value="1"/>
</dbReference>
<evidence type="ECO:0000259" key="14">
    <source>
        <dbReference type="PROSITE" id="PS50011"/>
    </source>
</evidence>
<dbReference type="InterPro" id="IPR050205">
    <property type="entry name" value="CDPK_Ser/Thr_kinases"/>
</dbReference>
<feature type="binding site" evidence="12">
    <location>
        <position position="107"/>
    </location>
    <ligand>
        <name>ATP</name>
        <dbReference type="ChEBI" id="CHEBI:30616"/>
    </ligand>
</feature>
<dbReference type="SMART" id="SM00054">
    <property type="entry name" value="EFh"/>
    <property type="match status" value="4"/>
</dbReference>
<dbReference type="SUPFAM" id="SSF56112">
    <property type="entry name" value="Protein kinase-like (PK-like)"/>
    <property type="match status" value="1"/>
</dbReference>
<name>A0ABQ7YV01_BRANA</name>
<evidence type="ECO:0000259" key="15">
    <source>
        <dbReference type="PROSITE" id="PS50222"/>
    </source>
</evidence>
<organism evidence="16 17">
    <name type="scientific">Brassica napus</name>
    <name type="common">Rape</name>
    <dbReference type="NCBI Taxonomy" id="3708"/>
    <lineage>
        <taxon>Eukaryota</taxon>
        <taxon>Viridiplantae</taxon>
        <taxon>Streptophyta</taxon>
        <taxon>Embryophyta</taxon>
        <taxon>Tracheophyta</taxon>
        <taxon>Spermatophyta</taxon>
        <taxon>Magnoliopsida</taxon>
        <taxon>eudicotyledons</taxon>
        <taxon>Gunneridae</taxon>
        <taxon>Pentapetalae</taxon>
        <taxon>rosids</taxon>
        <taxon>malvids</taxon>
        <taxon>Brassicales</taxon>
        <taxon>Brassicaceae</taxon>
        <taxon>Brassiceae</taxon>
        <taxon>Brassica</taxon>
    </lineage>
</organism>
<evidence type="ECO:0000313" key="16">
    <source>
        <dbReference type="EMBL" id="KAH0871721.1"/>
    </source>
</evidence>
<evidence type="ECO:0000313" key="17">
    <source>
        <dbReference type="Proteomes" id="UP000824890"/>
    </source>
</evidence>
<evidence type="ECO:0000256" key="5">
    <source>
        <dbReference type="ARBA" id="ARBA00022679"/>
    </source>
</evidence>
<dbReference type="InterPro" id="IPR017441">
    <property type="entry name" value="Protein_kinase_ATP_BS"/>
</dbReference>
<evidence type="ECO:0000256" key="11">
    <source>
        <dbReference type="ARBA" id="ARBA00048679"/>
    </source>
</evidence>
<dbReference type="PROSITE" id="PS00107">
    <property type="entry name" value="PROTEIN_KINASE_ATP"/>
    <property type="match status" value="1"/>
</dbReference>
<sequence length="447" mass="50853">MGLCFSSPKTTGHGTNHPNPNPPRDIPKPQPQAKGREKVCNKNKKKTKNNKIQWRHVGGNPFGKRIDFGYARDFDNRYTIGKLLGHGQFGFTYAATDNNNGDRVAVKRIDKAKMTQPIEIEDVKREVKILQALGGHENVVRFHNVFEDKSYVYIVMEKDSRYTEKDAAVVVRQMLKVAAECHLRGLVHRDMKPEVGMVMRKKPDFETTPWPTISDGAKDFVKKLLVKEPRARLTAAQALSHSWVREGGEASEIPIDISVLENMRQFVKFSRLKQIALKALATTIDEDELDDLRDQFDAIDIDKNGSISLEEMRQALAKDLPWKLKDARVAEILQAIDSNTDGLVDFTEFVVATLHVNQLEEHDSAKWEQRSRAAFEKFDVDRDGFITPEELRLQTGLKGSIEPLLEEADVDEDGRISIHEFRRLLRSASLKPRTVKSPPGYQLSRKM</sequence>